<dbReference type="Gene3D" id="1.10.287.70">
    <property type="match status" value="1"/>
</dbReference>
<evidence type="ECO:0000256" key="7">
    <source>
        <dbReference type="ARBA" id="ARBA00023180"/>
    </source>
</evidence>
<dbReference type="Pfam" id="PF01477">
    <property type="entry name" value="PLAT"/>
    <property type="match status" value="1"/>
</dbReference>
<feature type="transmembrane region" description="Helical" evidence="11">
    <location>
        <begin position="462"/>
        <end position="479"/>
    </location>
</feature>
<evidence type="ECO:0000256" key="8">
    <source>
        <dbReference type="PIRSR" id="PIRSR603915-2"/>
    </source>
</evidence>
<feature type="transmembrane region" description="Helical" evidence="11">
    <location>
        <begin position="761"/>
        <end position="787"/>
    </location>
</feature>
<keyword evidence="6 11" id="KW-0472">Membrane</keyword>
<evidence type="ECO:0000256" key="1">
    <source>
        <dbReference type="ARBA" id="ARBA00004141"/>
    </source>
</evidence>
<dbReference type="PRINTS" id="PR01433">
    <property type="entry name" value="POLYCYSTIN2"/>
</dbReference>
<dbReference type="OrthoDB" id="444119at2759"/>
<proteinExistence type="inferred from homology"/>
<dbReference type="AlphaFoldDB" id="A0A914ATB2"/>
<feature type="transmembrane region" description="Helical" evidence="11">
    <location>
        <begin position="180"/>
        <end position="201"/>
    </location>
</feature>
<dbReference type="GeneID" id="119736781"/>
<feature type="domain" description="PLAT" evidence="12">
    <location>
        <begin position="1"/>
        <end position="94"/>
    </location>
</feature>
<organism evidence="13 14">
    <name type="scientific">Patiria miniata</name>
    <name type="common">Bat star</name>
    <name type="synonym">Asterina miniata</name>
    <dbReference type="NCBI Taxonomy" id="46514"/>
    <lineage>
        <taxon>Eukaryota</taxon>
        <taxon>Metazoa</taxon>
        <taxon>Echinodermata</taxon>
        <taxon>Eleutherozoa</taxon>
        <taxon>Asterozoa</taxon>
        <taxon>Asteroidea</taxon>
        <taxon>Valvatacea</taxon>
        <taxon>Valvatida</taxon>
        <taxon>Asterinidae</taxon>
        <taxon>Patiria</taxon>
    </lineage>
</organism>
<dbReference type="Pfam" id="PF08016">
    <property type="entry name" value="PKD_channel"/>
    <property type="match status" value="1"/>
</dbReference>
<evidence type="ECO:0000256" key="5">
    <source>
        <dbReference type="ARBA" id="ARBA00022989"/>
    </source>
</evidence>
<dbReference type="OMA" id="AVKRKWH"/>
<evidence type="ECO:0000256" key="9">
    <source>
        <dbReference type="PROSITE-ProRule" id="PRU00152"/>
    </source>
</evidence>
<sequence>MSGDLDDSAPRVLRDPKRKVFQTGGVDSFLLASPAPLGNLNHIRVWHDNRGKQPSWYLARIMVKDLRLDRTFYFMADRWLAVEEDDGMIERVIPVAGKSELTSFGHLFYTKTRRNLSDSHLWFSIFTRPVKSKFTRVQRATCCLSLLFCTMMANIFFYGVDFADVSGTQLVYTIGPISFTFGQVVIGVISSLMVLPINLIVVQLFRLSRPIPSCTSTRKNQAKVDKFRRTSFDSEQSSATNDLENELARMDAQESSRSIPSISLNVYSQTSLQSQPKADLLADPTSDTESPRDGQTFRPVLGFKKTRRVRKGLELPWPLCCLAWLLVVASVAVAFWLTIEVAGQFGRTKATEWLTSMCFSLIQDIFFTQPFKVLLLALFFSLVIRDPEKEENSNLVMAPHLQDDEEWLHDRMTMEELQDPAKKAELRQIKDQASAKNLAPLHPEELAEARDIRFKEIKMHKIIREIIFYLIFLNVTMLICFGDRDPNVYYVNKSMTDMFVKASYNGRLLFTKIRGRDHFWNYTENVFLPSLYSYNWYNGDPDEIGRRENFLADNNMHLIGRVRFRQLRIQKDACATPDVMQTTMKSHDCRAPYSISNEDATSYDIGWKPLNASALPNYADRYEASWKYNHWYDVSSFPYNGKHAFYNGGGYIIELGDSLAENLQIVADLQRDMWVDQHTRAVFMEFVVYNVNINMYATSFLLVEFLPQGGALPFPYFWTIRLDRYIGAFAYFVVAGQIIYTLFIVFFLFREIKNIFREKRAYFDSVWNLCEVCIIGLAVASIVFYLYRMFVGWDLMEQWRTQPKTFLNFHFVAYWDQLYGYISGFVLFLVNVKFIRLLRFNRRLLLFSMTLRQCAKDLAYYSVVFGIVFGAYALFAYAIFHLHLEDFSTFVGTLETLFSTMLGKFDFQDMISVHSFLGPAFFFTYVVIIVFIMINMFLSIIMETFGKVRHDNEAIENELEIVEFMMQRFKRWSGYSERRLIKPVQKEEYIEGIDPKDAEMRLLRNKLTTMVDRLNLFIRAERGTQKSDRRIYLSS</sequence>
<name>A0A914ATB2_PATMI</name>
<protein>
    <recommendedName>
        <fullName evidence="12">PLAT domain-containing protein</fullName>
    </recommendedName>
</protein>
<dbReference type="PROSITE" id="PS50095">
    <property type="entry name" value="PLAT"/>
    <property type="match status" value="1"/>
</dbReference>
<accession>A0A914ATB2</accession>
<evidence type="ECO:0000313" key="13">
    <source>
        <dbReference type="EnsemblMetazoa" id="XP_038066719.1"/>
    </source>
</evidence>
<evidence type="ECO:0000256" key="6">
    <source>
        <dbReference type="ARBA" id="ARBA00023136"/>
    </source>
</evidence>
<dbReference type="GO" id="GO:0005262">
    <property type="term" value="F:calcium channel activity"/>
    <property type="evidence" value="ECO:0007669"/>
    <property type="project" value="TreeGrafter"/>
</dbReference>
<keyword evidence="5 11" id="KW-1133">Transmembrane helix</keyword>
<evidence type="ECO:0000313" key="14">
    <source>
        <dbReference type="Proteomes" id="UP000887568"/>
    </source>
</evidence>
<evidence type="ECO:0000256" key="4">
    <source>
        <dbReference type="ARBA" id="ARBA00022729"/>
    </source>
</evidence>
<feature type="transmembrane region" description="Helical" evidence="11">
    <location>
        <begin position="315"/>
        <end position="339"/>
    </location>
</feature>
<comment type="subcellular location">
    <subcellularLocation>
        <location evidence="1">Membrane</location>
        <topology evidence="1">Multi-pass membrane protein</topology>
    </subcellularLocation>
</comment>
<dbReference type="Proteomes" id="UP000887568">
    <property type="component" value="Unplaced"/>
</dbReference>
<feature type="transmembrane region" description="Helical" evidence="11">
    <location>
        <begin position="920"/>
        <end position="941"/>
    </location>
</feature>
<dbReference type="PANTHER" id="PTHR10877:SF194">
    <property type="entry name" value="LOCATION OF VULVA DEFECTIVE 1"/>
    <property type="match status" value="1"/>
</dbReference>
<dbReference type="InterPro" id="IPR013122">
    <property type="entry name" value="PKD1_2_channel"/>
</dbReference>
<dbReference type="InterPro" id="IPR046791">
    <property type="entry name" value="Polycystin_dom"/>
</dbReference>
<keyword evidence="7" id="KW-0325">Glycoprotein</keyword>
<feature type="transmembrane region" description="Helical" evidence="11">
    <location>
        <begin position="140"/>
        <end position="160"/>
    </location>
</feature>
<feature type="transmembrane region" description="Helical" evidence="11">
    <location>
        <begin position="359"/>
        <end position="384"/>
    </location>
</feature>
<evidence type="ECO:0000256" key="11">
    <source>
        <dbReference type="SAM" id="Phobius"/>
    </source>
</evidence>
<dbReference type="PANTHER" id="PTHR10877">
    <property type="entry name" value="POLYCYSTIN FAMILY MEMBER"/>
    <property type="match status" value="1"/>
</dbReference>
<feature type="disulfide bond" evidence="8">
    <location>
        <begin position="574"/>
        <end position="589"/>
    </location>
</feature>
<dbReference type="FunFam" id="1.10.287.70:FF:000086">
    <property type="entry name" value="Polycystic kidney disease 2"/>
    <property type="match status" value="1"/>
</dbReference>
<dbReference type="RefSeq" id="XP_038066719.1">
    <property type="nucleotide sequence ID" value="XM_038210791.1"/>
</dbReference>
<keyword evidence="3 11" id="KW-0812">Transmembrane</keyword>
<comment type="caution">
    <text evidence="9">Lacks conserved residue(s) required for the propagation of feature annotation.</text>
</comment>
<feature type="transmembrane region" description="Helical" evidence="11">
    <location>
        <begin position="858"/>
        <end position="880"/>
    </location>
</feature>
<dbReference type="InterPro" id="IPR051223">
    <property type="entry name" value="Polycystin"/>
</dbReference>
<dbReference type="Gene3D" id="2.60.60.20">
    <property type="entry name" value="PLAT/LH2 domain"/>
    <property type="match status" value="1"/>
</dbReference>
<evidence type="ECO:0000259" key="12">
    <source>
        <dbReference type="PROSITE" id="PS50095"/>
    </source>
</evidence>
<comment type="similarity">
    <text evidence="2">Belongs to the polycystin family.</text>
</comment>
<feature type="transmembrane region" description="Helical" evidence="11">
    <location>
        <begin position="729"/>
        <end position="749"/>
    </location>
</feature>
<evidence type="ECO:0000256" key="2">
    <source>
        <dbReference type="ARBA" id="ARBA00007200"/>
    </source>
</evidence>
<dbReference type="Pfam" id="PF20519">
    <property type="entry name" value="Polycystin_dom"/>
    <property type="match status" value="1"/>
</dbReference>
<dbReference type="SUPFAM" id="SSF49723">
    <property type="entry name" value="Lipase/lipooxygenase domain (PLAT/LH2 domain)"/>
    <property type="match status" value="1"/>
</dbReference>
<dbReference type="GO" id="GO:0050982">
    <property type="term" value="P:detection of mechanical stimulus"/>
    <property type="evidence" value="ECO:0007669"/>
    <property type="project" value="TreeGrafter"/>
</dbReference>
<dbReference type="InterPro" id="IPR036392">
    <property type="entry name" value="PLAT/LH2_dom_sf"/>
</dbReference>
<evidence type="ECO:0000256" key="3">
    <source>
        <dbReference type="ARBA" id="ARBA00022692"/>
    </source>
</evidence>
<feature type="transmembrane region" description="Helical" evidence="11">
    <location>
        <begin position="818"/>
        <end position="838"/>
    </location>
</feature>
<dbReference type="GO" id="GO:0016020">
    <property type="term" value="C:membrane"/>
    <property type="evidence" value="ECO:0007669"/>
    <property type="project" value="UniProtKB-SubCell"/>
</dbReference>
<evidence type="ECO:0000256" key="10">
    <source>
        <dbReference type="SAM" id="MobiDB-lite"/>
    </source>
</evidence>
<reference evidence="13" key="1">
    <citation type="submission" date="2022-11" db="UniProtKB">
        <authorList>
            <consortium name="EnsemblMetazoa"/>
        </authorList>
    </citation>
    <scope>IDENTIFICATION</scope>
</reference>
<keyword evidence="14" id="KW-1185">Reference proteome</keyword>
<dbReference type="GO" id="GO:0005509">
    <property type="term" value="F:calcium ion binding"/>
    <property type="evidence" value="ECO:0007669"/>
    <property type="project" value="InterPro"/>
</dbReference>
<keyword evidence="4" id="KW-0732">Signal</keyword>
<feature type="region of interest" description="Disordered" evidence="10">
    <location>
        <begin position="275"/>
        <end position="297"/>
    </location>
</feature>
<dbReference type="InterPro" id="IPR001024">
    <property type="entry name" value="PLAT/LH2_dom"/>
</dbReference>
<dbReference type="EnsemblMetazoa" id="XM_038210791.1">
    <property type="protein sequence ID" value="XP_038066719.1"/>
    <property type="gene ID" value="LOC119736781"/>
</dbReference>
<dbReference type="InterPro" id="IPR003915">
    <property type="entry name" value="PKD_2"/>
</dbReference>